<gene>
    <name evidence="1" type="ORF">A2Y47_02025</name>
</gene>
<sequence>MPQIKNDPYDAINEILQNIPREKNARRARLKNMANELGIPNDFRTSVSVSFWLIANFLDNKIRNLKPGVTGTYGGGPATITRINRDCSIVIQILGGKKKTIANSYNFKTGEG</sequence>
<protein>
    <submittedName>
        <fullName evidence="1">Uncharacterized protein</fullName>
    </submittedName>
</protein>
<comment type="caution">
    <text evidence="1">The sequence shown here is derived from an EMBL/GenBank/DDBJ whole genome shotgun (WGS) entry which is preliminary data.</text>
</comment>
<organism evidence="1 2">
    <name type="scientific">Candidatus Giovannonibacteria bacterium RIFCSPLOWO2_12_43_8</name>
    <dbReference type="NCBI Taxonomy" id="1798361"/>
    <lineage>
        <taxon>Bacteria</taxon>
        <taxon>Candidatus Giovannoniibacteriota</taxon>
    </lineage>
</organism>
<evidence type="ECO:0000313" key="1">
    <source>
        <dbReference type="EMBL" id="OGF95727.1"/>
    </source>
</evidence>
<evidence type="ECO:0000313" key="2">
    <source>
        <dbReference type="Proteomes" id="UP000177720"/>
    </source>
</evidence>
<accession>A0A1F5Y655</accession>
<reference evidence="1 2" key="1">
    <citation type="journal article" date="2016" name="Nat. Commun.">
        <title>Thousands of microbial genomes shed light on interconnected biogeochemical processes in an aquifer system.</title>
        <authorList>
            <person name="Anantharaman K."/>
            <person name="Brown C.T."/>
            <person name="Hug L.A."/>
            <person name="Sharon I."/>
            <person name="Castelle C.J."/>
            <person name="Probst A.J."/>
            <person name="Thomas B.C."/>
            <person name="Singh A."/>
            <person name="Wilkins M.J."/>
            <person name="Karaoz U."/>
            <person name="Brodie E.L."/>
            <person name="Williams K.H."/>
            <person name="Hubbard S.S."/>
            <person name="Banfield J.F."/>
        </authorList>
    </citation>
    <scope>NUCLEOTIDE SEQUENCE [LARGE SCALE GENOMIC DNA]</scope>
</reference>
<dbReference type="Proteomes" id="UP000177720">
    <property type="component" value="Unassembled WGS sequence"/>
</dbReference>
<dbReference type="EMBL" id="MFIN01000006">
    <property type="protein sequence ID" value="OGF95727.1"/>
    <property type="molecule type" value="Genomic_DNA"/>
</dbReference>
<name>A0A1F5Y655_9BACT</name>
<dbReference type="AlphaFoldDB" id="A0A1F5Y655"/>
<proteinExistence type="predicted"/>